<organism evidence="2 3">
    <name type="scientific">Trichonephila clavipes</name>
    <name type="common">Golden silk orbweaver</name>
    <name type="synonym">Nephila clavipes</name>
    <dbReference type="NCBI Taxonomy" id="2585209"/>
    <lineage>
        <taxon>Eukaryota</taxon>
        <taxon>Metazoa</taxon>
        <taxon>Ecdysozoa</taxon>
        <taxon>Arthropoda</taxon>
        <taxon>Chelicerata</taxon>
        <taxon>Arachnida</taxon>
        <taxon>Araneae</taxon>
        <taxon>Araneomorphae</taxon>
        <taxon>Entelegynae</taxon>
        <taxon>Araneoidea</taxon>
        <taxon>Nephilidae</taxon>
        <taxon>Trichonephila</taxon>
    </lineage>
</organism>
<dbReference type="EMBL" id="BMAU01021291">
    <property type="protein sequence ID" value="GFY09636.1"/>
    <property type="molecule type" value="Genomic_DNA"/>
</dbReference>
<evidence type="ECO:0000256" key="1">
    <source>
        <dbReference type="SAM" id="Phobius"/>
    </source>
</evidence>
<keyword evidence="3" id="KW-1185">Reference proteome</keyword>
<keyword evidence="1" id="KW-0812">Transmembrane</keyword>
<feature type="transmembrane region" description="Helical" evidence="1">
    <location>
        <begin position="134"/>
        <end position="153"/>
    </location>
</feature>
<dbReference type="Proteomes" id="UP000887159">
    <property type="component" value="Unassembled WGS sequence"/>
</dbReference>
<feature type="transmembrane region" description="Helical" evidence="1">
    <location>
        <begin position="93"/>
        <end position="114"/>
    </location>
</feature>
<keyword evidence="1" id="KW-1133">Transmembrane helix</keyword>
<comment type="caution">
    <text evidence="2">The sequence shown here is derived from an EMBL/GenBank/DDBJ whole genome shotgun (WGS) entry which is preliminary data.</text>
</comment>
<keyword evidence="1" id="KW-0472">Membrane</keyword>
<evidence type="ECO:0000313" key="2">
    <source>
        <dbReference type="EMBL" id="GFY09636.1"/>
    </source>
</evidence>
<feature type="transmembrane region" description="Helical" evidence="1">
    <location>
        <begin position="27"/>
        <end position="55"/>
    </location>
</feature>
<reference evidence="2" key="1">
    <citation type="submission" date="2020-08" db="EMBL/GenBank/DDBJ databases">
        <title>Multicomponent nature underlies the extraordinary mechanical properties of spider dragline silk.</title>
        <authorList>
            <person name="Kono N."/>
            <person name="Nakamura H."/>
            <person name="Mori M."/>
            <person name="Yoshida Y."/>
            <person name="Ohtoshi R."/>
            <person name="Malay A.D."/>
            <person name="Moran D.A.P."/>
            <person name="Tomita M."/>
            <person name="Numata K."/>
            <person name="Arakawa K."/>
        </authorList>
    </citation>
    <scope>NUCLEOTIDE SEQUENCE</scope>
</reference>
<name>A0A8X6SJM0_TRICX</name>
<sequence length="255" mass="29178">MLNRLKNIVSLGRYQSDQSDWPPSAELLFRVGILAGCFFHHVFPSLATMMGYLVLHRNYCLINCWQDKIRFEELRDRTFRTEFQKTIDRVKRANLLISPLLFILISYWLTAIFYNSSKLIYIAVFKDISSYLSVVFNTTSYSTQFVILLALASKIPMAVCEIKRAVVRTSNAQDYVFIDNARSGDINLFISMLDSFKEEVTVAPFEILTLKKGIILDLGLRINLAIPFAPNCEPQDSPQRPLGELGEVVHYHPPG</sequence>
<gene>
    <name evidence="2" type="ORF">TNCV_381311</name>
</gene>
<accession>A0A8X6SJM0</accession>
<proteinExistence type="predicted"/>
<evidence type="ECO:0000313" key="3">
    <source>
        <dbReference type="Proteomes" id="UP000887159"/>
    </source>
</evidence>
<protein>
    <submittedName>
        <fullName evidence="2">Uncharacterized protein</fullName>
    </submittedName>
</protein>
<dbReference type="AlphaFoldDB" id="A0A8X6SJM0"/>